<dbReference type="Pfam" id="PF02752">
    <property type="entry name" value="Arrestin_C"/>
    <property type="match status" value="1"/>
</dbReference>
<evidence type="ECO:0000256" key="1">
    <source>
        <dbReference type="SAM" id="MobiDB-lite"/>
    </source>
</evidence>
<dbReference type="Gene3D" id="3.40.630.30">
    <property type="match status" value="1"/>
</dbReference>
<feature type="compositionally biased region" description="Polar residues" evidence="1">
    <location>
        <begin position="457"/>
        <end position="466"/>
    </location>
</feature>
<evidence type="ECO:0000259" key="2">
    <source>
        <dbReference type="PROSITE" id="PS51186"/>
    </source>
</evidence>
<name>A0ABR3J7N4_9AGAR</name>
<dbReference type="Pfam" id="PF08445">
    <property type="entry name" value="FR47"/>
    <property type="match status" value="1"/>
</dbReference>
<accession>A0ABR3J7N4</accession>
<feature type="compositionally biased region" description="Low complexity" evidence="1">
    <location>
        <begin position="397"/>
        <end position="407"/>
    </location>
</feature>
<feature type="region of interest" description="Disordered" evidence="1">
    <location>
        <begin position="1128"/>
        <end position="1187"/>
    </location>
</feature>
<feature type="compositionally biased region" description="Acidic residues" evidence="1">
    <location>
        <begin position="958"/>
        <end position="978"/>
    </location>
</feature>
<organism evidence="3 4">
    <name type="scientific">Hohenbuehelia grisea</name>
    <dbReference type="NCBI Taxonomy" id="104357"/>
    <lineage>
        <taxon>Eukaryota</taxon>
        <taxon>Fungi</taxon>
        <taxon>Dikarya</taxon>
        <taxon>Basidiomycota</taxon>
        <taxon>Agaricomycotina</taxon>
        <taxon>Agaricomycetes</taxon>
        <taxon>Agaricomycetidae</taxon>
        <taxon>Agaricales</taxon>
        <taxon>Pleurotineae</taxon>
        <taxon>Pleurotaceae</taxon>
        <taxon>Hohenbuehelia</taxon>
    </lineage>
</organism>
<reference evidence="4" key="1">
    <citation type="submission" date="2024-06" db="EMBL/GenBank/DDBJ databases">
        <title>Multi-omics analyses provide insights into the biosynthesis of the anticancer antibiotic pleurotin in Hohenbuehelia grisea.</title>
        <authorList>
            <person name="Weaver J.A."/>
            <person name="Alberti F."/>
        </authorList>
    </citation>
    <scope>NUCLEOTIDE SEQUENCE [LARGE SCALE GENOMIC DNA]</scope>
    <source>
        <strain evidence="4">T-177</strain>
    </source>
</reference>
<proteinExistence type="predicted"/>
<dbReference type="SUPFAM" id="SSF55729">
    <property type="entry name" value="Acyl-CoA N-acyltransferases (Nat)"/>
    <property type="match status" value="1"/>
</dbReference>
<dbReference type="EMBL" id="JASNQZ010000011">
    <property type="protein sequence ID" value="KAL0951567.1"/>
    <property type="molecule type" value="Genomic_DNA"/>
</dbReference>
<dbReference type="Proteomes" id="UP001556367">
    <property type="component" value="Unassembled WGS sequence"/>
</dbReference>
<feature type="compositionally biased region" description="Basic residues" evidence="1">
    <location>
        <begin position="1219"/>
        <end position="1230"/>
    </location>
</feature>
<dbReference type="PROSITE" id="PS51186">
    <property type="entry name" value="GNAT"/>
    <property type="match status" value="1"/>
</dbReference>
<feature type="compositionally biased region" description="Basic and acidic residues" evidence="1">
    <location>
        <begin position="1133"/>
        <end position="1142"/>
    </location>
</feature>
<evidence type="ECO:0000313" key="3">
    <source>
        <dbReference type="EMBL" id="KAL0951567.1"/>
    </source>
</evidence>
<feature type="region of interest" description="Disordered" evidence="1">
    <location>
        <begin position="437"/>
        <end position="470"/>
    </location>
</feature>
<keyword evidence="4" id="KW-1185">Reference proteome</keyword>
<dbReference type="SMART" id="SM01017">
    <property type="entry name" value="Arrestin_C"/>
    <property type="match status" value="1"/>
</dbReference>
<gene>
    <name evidence="3" type="ORF">HGRIS_008249</name>
</gene>
<feature type="region of interest" description="Disordered" evidence="1">
    <location>
        <begin position="1042"/>
        <end position="1085"/>
    </location>
</feature>
<comment type="caution">
    <text evidence="3">The sequence shown here is derived from an EMBL/GenBank/DDBJ whole genome shotgun (WGS) entry which is preliminary data.</text>
</comment>
<feature type="compositionally biased region" description="Basic and acidic residues" evidence="1">
    <location>
        <begin position="947"/>
        <end position="957"/>
    </location>
</feature>
<protein>
    <recommendedName>
        <fullName evidence="2">N-acetyltransferase domain-containing protein</fullName>
    </recommendedName>
</protein>
<dbReference type="InterPro" id="IPR016181">
    <property type="entry name" value="Acyl_CoA_acyltransferase"/>
</dbReference>
<dbReference type="InterPro" id="IPR014756">
    <property type="entry name" value="Ig_E-set"/>
</dbReference>
<feature type="region of interest" description="Disordered" evidence="1">
    <location>
        <begin position="902"/>
        <end position="978"/>
    </location>
</feature>
<feature type="domain" description="N-acetyltransferase" evidence="2">
    <location>
        <begin position="216"/>
        <end position="378"/>
    </location>
</feature>
<dbReference type="Gene3D" id="2.60.40.640">
    <property type="match status" value="1"/>
</dbReference>
<dbReference type="InterPro" id="IPR014752">
    <property type="entry name" value="Arrestin-like_C"/>
</dbReference>
<sequence length="1313" mass="143133">MDPKLLNPSLTFIGKPSNIVKLLHITTTRTATTSDVFYPPLPKASTSWTVTVCTSARDLSSDVWEAFKTHPQQSNIMYFRALQLQGNAKKSEPGQFWIVCSSSSANNGQIIDFVLACTDGPIGQYPICIFSPHPYETLKDKNFTRPRLQGMVEELDLQTEARQRVFSVFAPHILSTMFADLWEKKTEILRVPVPYYDCRQAHCTQSTLKTGCHQQETIRLGTTVDISGIADLCYLFGQDSDPFSLDRRHAEEEATFLVNNEQVWVLVVPGEHESNSEIASIVAATRQSPTVAAITKVFTKPNWRNRSFARMLVGFVTETLLTQKEKESVVLYVGHNNCAETIYRRVGFQGSTSSGLGIHIASSNDVAPSKLVLRRTTRSDGSITVGIRVDVADSEAPQSQQPPSQVPNNLTMRSNAAMDGLLGAEMGDAAVVLDTPGRSSSTFTGGERIGSEALEVTTGSQSNTAEPANESLLTRHGTLLSAGGSAGRNAAELKLILGSSGAKLRSGALVLPRLNTSTTYPDLTSLEQAKSRARVEVDVLLESKTCVEGGYLNGRIRVQVHKRSATESPVMLAGGKLRLIGFESISSHHHRHMFFRISSLISTVAPRSSTICMPQIDDEGFALAREGDFIVPFSMHIPIDGELGRPKGMSWIHAGANIRYIAMVSVNVKDSLTNKRSIAHFYRYCEVWPRLNPSVTLAPAPAPLRATSSKSLFMGGRGLVELTATLHRLHWVAGQNCFVKLSINNETKRTIKGVNMTLLSSVVIFRPDPHLDHDAGHDRSGNAVDPDACQTSTFQREVASVHLEMGQQGTKRHASAKGWWTGVAPGEHRQFSYCVLIPPDALSIARSRFIEVAYTLRISLNAGALTTDVSVTLPIRIISFLSLDPPPSFPSALDEYTDMEERNHDFRSQSSGTSDPSFHEDARQDVNGVDRQRIRSDHLTLNPPDELGPKDCPVDHSSEEEEDDENDQDCDADDTDIQDDCDDLVQHAINSARIDTMYGTNAARFSDLYYSSTSGLEPSQRVSTQVPDANVEQGLPDASKSVADHDFMSQPGEVDDLHDKPPTTLTADARPRRPRELNGPRGPSNFAARVQEKIQAMARQELSSADDFQFPDDGITPLEQPFEPVSEPAQEIFEGKEDHSTGENDGSYFPPVPESVASAGNSRPPATTPDEAALPRKSALGTNSRVLPQPPVTALAAMNHLDGLPATGPMPPRMDARPRPLRITHTRTKSSSRSSRASTLPPHTPPAPCCALEPTTPNGSRVPRTPGAMKGGVDRAGMDMGPRGVVGAVAPGVVESPVKAKIRELEERLRAAQ</sequence>
<dbReference type="InterPro" id="IPR011022">
    <property type="entry name" value="Arrestin_C-like"/>
</dbReference>
<dbReference type="InterPro" id="IPR013653">
    <property type="entry name" value="GCN5-like_dom"/>
</dbReference>
<evidence type="ECO:0000313" key="4">
    <source>
        <dbReference type="Proteomes" id="UP001556367"/>
    </source>
</evidence>
<feature type="region of interest" description="Disordered" evidence="1">
    <location>
        <begin position="1201"/>
        <end position="1279"/>
    </location>
</feature>
<feature type="compositionally biased region" description="Basic and acidic residues" evidence="1">
    <location>
        <begin position="1069"/>
        <end position="1078"/>
    </location>
</feature>
<dbReference type="InterPro" id="IPR000182">
    <property type="entry name" value="GNAT_dom"/>
</dbReference>
<feature type="region of interest" description="Disordered" evidence="1">
    <location>
        <begin position="392"/>
        <end position="411"/>
    </location>
</feature>
<dbReference type="SUPFAM" id="SSF81296">
    <property type="entry name" value="E set domains"/>
    <property type="match status" value="1"/>
</dbReference>
<feature type="compositionally biased region" description="Basic and acidic residues" evidence="1">
    <location>
        <begin position="917"/>
        <end position="938"/>
    </location>
</feature>